<dbReference type="STRING" id="1157616.A0A1Z5TJP9"/>
<evidence type="ECO:0000259" key="2">
    <source>
        <dbReference type="Pfam" id="PF08241"/>
    </source>
</evidence>
<dbReference type="Pfam" id="PF08241">
    <property type="entry name" value="Methyltransf_11"/>
    <property type="match status" value="1"/>
</dbReference>
<sequence length="903" mass="98682">MSSANLPTTTFDASTAAHSHLRDTVIEDCPQISVRRAAPPQRLPERPKIISPMSDDFPTPRANLNYAPVEYAPESPASSDTQSDHESIWSKASPKSDFDELYDVTDSESEELPLKLSASVKRRVDGGKSRFPSIVIPSPSQWPTIEKLKSTTASSPAPGVALSPRALNKLQNRSLNVPSSSTAPSLDGSMTSEEMAASSCPSTPDIARQANQDDAWEVPVQLDPSSFNILRSINPGEEHESQETVLEIPTEATDEMREIVESPPLTSRLLGLDTTNLKPSSASDADDELSALSVPSPGGFFSSLDSSVRRTWSGAEPTPTTSTATSFYNVPFRQNSRPTSDLPTSTATSFYSLPWEARPEHTVERSVTMASPTSERGPITARKLVFSPVDIIEEVDEVDETYDATLQQSAAANIDRTQLWLSAQNDYMKAVCEDEGVNVESFRDVEGAIPSTPEAQTSPAFLDESPSKKSVRFAATPEPKAKRISPIHDGTFWEGWRHTKRSQRARDVFQHRQARAEAEHVRRTSCGKQHVEQLAGKYEITNTARPAPSRPVSTMLPAQPEDEKKELIEKAERERQALEQMQSSGWALAAQKEVNGGRLLTSPIVSSFKGRSDVKVLDLSGQPHCSWAWSVAAEHPKATVYTTASSDAEAHVASLAVDGPMNHHVVAAPKPWELPFEDETFDVVSARNLYAHLRTIWPKGQAIDEWDLTLRECLRVLKRGGFLEFNLLDAELVHPAPSGQALGVEFAFNLKTRGYDPAAGKSFLPRLKRAGFGDVKRAWMVLPVADVVPRWTDNGKTFANPSAFSPSAASAADSSSMNVPSERAIGPNGEVDFYEPPVTGSTKDVRAMTGLVGARMWEQWMLKLNGEMGRSEDRCLEGVAKALEEGGKANAGWRCLVGWAKKA</sequence>
<evidence type="ECO:0000313" key="3">
    <source>
        <dbReference type="EMBL" id="OTA36209.1"/>
    </source>
</evidence>
<feature type="region of interest" description="Disordered" evidence="1">
    <location>
        <begin position="310"/>
        <end position="329"/>
    </location>
</feature>
<dbReference type="Proteomes" id="UP000194280">
    <property type="component" value="Unassembled WGS sequence"/>
</dbReference>
<dbReference type="SUPFAM" id="SSF53335">
    <property type="entry name" value="S-adenosyl-L-methionine-dependent methyltransferases"/>
    <property type="match status" value="1"/>
</dbReference>
<comment type="caution">
    <text evidence="3">The sequence shown here is derived from an EMBL/GenBank/DDBJ whole genome shotgun (WGS) entry which is preliminary data.</text>
</comment>
<feature type="compositionally biased region" description="Basic and acidic residues" evidence="1">
    <location>
        <begin position="82"/>
        <end position="92"/>
    </location>
</feature>
<reference evidence="3 4" key="1">
    <citation type="submission" date="2017-01" db="EMBL/GenBank/DDBJ databases">
        <title>The recent genome duplication of the halophilic yeast Hortaea werneckii: insights from long-read sequencing.</title>
        <authorList>
            <person name="Sinha S."/>
            <person name="Flibotte S."/>
            <person name="Neira M."/>
            <person name="Lenassi M."/>
            <person name="Gostincar C."/>
            <person name="Stajich J.E."/>
            <person name="Nislow C.E."/>
        </authorList>
    </citation>
    <scope>NUCLEOTIDE SEQUENCE [LARGE SCALE GENOMIC DNA]</scope>
    <source>
        <strain evidence="3 4">EXF-2000</strain>
    </source>
</reference>
<dbReference type="InParanoid" id="A0A1Z5TJP9"/>
<feature type="compositionally biased region" description="Low complexity" evidence="1">
    <location>
        <begin position="315"/>
        <end position="326"/>
    </location>
</feature>
<feature type="region of interest" description="Disordered" evidence="1">
    <location>
        <begin position="1"/>
        <end position="92"/>
    </location>
</feature>
<evidence type="ECO:0000256" key="1">
    <source>
        <dbReference type="SAM" id="MobiDB-lite"/>
    </source>
</evidence>
<dbReference type="InterPro" id="IPR029063">
    <property type="entry name" value="SAM-dependent_MTases_sf"/>
</dbReference>
<accession>A0A1Z5TJP9</accession>
<feature type="region of interest" description="Disordered" evidence="1">
    <location>
        <begin position="449"/>
        <end position="469"/>
    </location>
</feature>
<feature type="compositionally biased region" description="Polar residues" evidence="1">
    <location>
        <begin position="173"/>
        <end position="192"/>
    </location>
</feature>
<keyword evidence="4" id="KW-1185">Reference proteome</keyword>
<feature type="compositionally biased region" description="Polar residues" evidence="1">
    <location>
        <begin position="1"/>
        <end position="17"/>
    </location>
</feature>
<proteinExistence type="predicted"/>
<feature type="region of interest" description="Disordered" evidence="1">
    <location>
        <begin position="173"/>
        <end position="207"/>
    </location>
</feature>
<dbReference type="VEuPathDB" id="FungiDB:BTJ68_05448"/>
<organism evidence="3 4">
    <name type="scientific">Hortaea werneckii EXF-2000</name>
    <dbReference type="NCBI Taxonomy" id="1157616"/>
    <lineage>
        <taxon>Eukaryota</taxon>
        <taxon>Fungi</taxon>
        <taxon>Dikarya</taxon>
        <taxon>Ascomycota</taxon>
        <taxon>Pezizomycotina</taxon>
        <taxon>Dothideomycetes</taxon>
        <taxon>Dothideomycetidae</taxon>
        <taxon>Mycosphaerellales</taxon>
        <taxon>Teratosphaeriaceae</taxon>
        <taxon>Hortaea</taxon>
    </lineage>
</organism>
<evidence type="ECO:0000313" key="4">
    <source>
        <dbReference type="Proteomes" id="UP000194280"/>
    </source>
</evidence>
<protein>
    <recommendedName>
        <fullName evidence="2">Methyltransferase type 11 domain-containing protein</fullName>
    </recommendedName>
</protein>
<dbReference type="GO" id="GO:0008757">
    <property type="term" value="F:S-adenosylmethionine-dependent methyltransferase activity"/>
    <property type="evidence" value="ECO:0007669"/>
    <property type="project" value="InterPro"/>
</dbReference>
<dbReference type="OrthoDB" id="10256176at2759"/>
<dbReference type="InterPro" id="IPR013216">
    <property type="entry name" value="Methyltransf_11"/>
</dbReference>
<name>A0A1Z5TJP9_HORWE</name>
<dbReference type="AlphaFoldDB" id="A0A1Z5TJP9"/>
<feature type="domain" description="Methyltransferase type 11" evidence="2">
    <location>
        <begin position="643"/>
        <end position="723"/>
    </location>
</feature>
<gene>
    <name evidence="3" type="ORF">BTJ68_05448</name>
</gene>
<dbReference type="Gene3D" id="3.40.50.150">
    <property type="entry name" value="Vaccinia Virus protein VP39"/>
    <property type="match status" value="1"/>
</dbReference>
<dbReference type="EMBL" id="MUNK01000034">
    <property type="protein sequence ID" value="OTA36209.1"/>
    <property type="molecule type" value="Genomic_DNA"/>
</dbReference>